<dbReference type="Pfam" id="PF00071">
    <property type="entry name" value="Ras"/>
    <property type="match status" value="1"/>
</dbReference>
<dbReference type="NCBIfam" id="TIGR00231">
    <property type="entry name" value="small_GTP"/>
    <property type="match status" value="1"/>
</dbReference>
<dbReference type="SMART" id="SM00175">
    <property type="entry name" value="RAB"/>
    <property type="match status" value="1"/>
</dbReference>
<reference evidence="2" key="1">
    <citation type="submission" date="2016-10" db="EMBL/GenBank/DDBJ databases">
        <authorList>
            <person name="Benchimol M."/>
            <person name="Almeida L.G."/>
            <person name="Vasconcelos A.T."/>
            <person name="Perreira-Neves A."/>
            <person name="Rosa I.A."/>
            <person name="Tasca T."/>
            <person name="Bogo M.R."/>
            <person name="de Souza W."/>
        </authorList>
    </citation>
    <scope>NUCLEOTIDE SEQUENCE [LARGE SCALE GENOMIC DNA]</scope>
    <source>
        <strain evidence="2">K</strain>
    </source>
</reference>
<gene>
    <name evidence="2" type="primary">RAB5A</name>
    <name evidence="2" type="ORF">TRFO_29966</name>
</gene>
<dbReference type="GeneID" id="94841784"/>
<dbReference type="FunFam" id="3.40.50.300:FF:000808">
    <property type="entry name" value="Small GTP-binding protein, putative"/>
    <property type="match status" value="1"/>
</dbReference>
<dbReference type="InterPro" id="IPR027417">
    <property type="entry name" value="P-loop_NTPase"/>
</dbReference>
<evidence type="ECO:0000313" key="3">
    <source>
        <dbReference type="Proteomes" id="UP000179807"/>
    </source>
</evidence>
<evidence type="ECO:0000313" key="2">
    <source>
        <dbReference type="EMBL" id="OHT02777.1"/>
    </source>
</evidence>
<dbReference type="EMBL" id="MLAK01000852">
    <property type="protein sequence ID" value="OHT02777.1"/>
    <property type="molecule type" value="Genomic_DNA"/>
</dbReference>
<dbReference type="OrthoDB" id="63533at2759"/>
<dbReference type="Proteomes" id="UP000179807">
    <property type="component" value="Unassembled WGS sequence"/>
</dbReference>
<dbReference type="SUPFAM" id="SSF52540">
    <property type="entry name" value="P-loop containing nucleoside triphosphate hydrolases"/>
    <property type="match status" value="1"/>
</dbReference>
<dbReference type="PROSITE" id="PS51421">
    <property type="entry name" value="RAS"/>
    <property type="match status" value="1"/>
</dbReference>
<evidence type="ECO:0000256" key="1">
    <source>
        <dbReference type="ARBA" id="ARBA00022741"/>
    </source>
</evidence>
<dbReference type="AlphaFoldDB" id="A0A1J4JUF7"/>
<dbReference type="SMART" id="SM00176">
    <property type="entry name" value="RAN"/>
    <property type="match status" value="1"/>
</dbReference>
<keyword evidence="1" id="KW-0547">Nucleotide-binding</keyword>
<dbReference type="GO" id="GO:0005525">
    <property type="term" value="F:GTP binding"/>
    <property type="evidence" value="ECO:0007669"/>
    <property type="project" value="InterPro"/>
</dbReference>
<accession>A0A1J4JUF7</accession>
<dbReference type="GO" id="GO:0003924">
    <property type="term" value="F:GTPase activity"/>
    <property type="evidence" value="ECO:0007669"/>
    <property type="project" value="InterPro"/>
</dbReference>
<keyword evidence="3" id="KW-1185">Reference proteome</keyword>
<comment type="caution">
    <text evidence="2">The sequence shown here is derived from an EMBL/GenBank/DDBJ whole genome shotgun (WGS) entry which is preliminary data.</text>
</comment>
<proteinExistence type="predicted"/>
<dbReference type="PANTHER" id="PTHR47978">
    <property type="match status" value="1"/>
</dbReference>
<protein>
    <submittedName>
        <fullName evidence="2">Ras-related protein Rab-5A</fullName>
    </submittedName>
</protein>
<dbReference type="PROSITE" id="PS51419">
    <property type="entry name" value="RAB"/>
    <property type="match status" value="1"/>
</dbReference>
<dbReference type="InterPro" id="IPR001806">
    <property type="entry name" value="Small_GTPase"/>
</dbReference>
<name>A0A1J4JUF7_9EUKA</name>
<sequence>MDAFRADKAVKLVMLGDSSVGKTSIVMQFYRNVFHEECESTVGGNYITKTITTQNGPVTLNVWDTAGQERFRGIVPMYTRGSQAAIIVFSLQDESSFQSVEQWIDLIQKTESYRCKIYIAANKIDLGQTHLLNEAKTWASKNKLPLFTTSAKDQASVINLFQNIAQDIGDLSGTFQKTTSLIPPSKNDKKPNCC</sequence>
<dbReference type="RefSeq" id="XP_068355913.1">
    <property type="nucleotide sequence ID" value="XM_068507080.1"/>
</dbReference>
<dbReference type="SMART" id="SM00173">
    <property type="entry name" value="RAS"/>
    <property type="match status" value="1"/>
</dbReference>
<dbReference type="InterPro" id="IPR005225">
    <property type="entry name" value="Small_GTP-bd"/>
</dbReference>
<dbReference type="SMART" id="SM00174">
    <property type="entry name" value="RHO"/>
    <property type="match status" value="1"/>
</dbReference>
<dbReference type="CDD" id="cd00154">
    <property type="entry name" value="Rab"/>
    <property type="match status" value="1"/>
</dbReference>
<dbReference type="PRINTS" id="PR00449">
    <property type="entry name" value="RASTRNSFRMNG"/>
</dbReference>
<dbReference type="Gene3D" id="3.40.50.300">
    <property type="entry name" value="P-loop containing nucleotide triphosphate hydrolases"/>
    <property type="match status" value="1"/>
</dbReference>
<dbReference type="VEuPathDB" id="TrichDB:TRFO_29966"/>
<organism evidence="2 3">
    <name type="scientific">Tritrichomonas foetus</name>
    <dbReference type="NCBI Taxonomy" id="1144522"/>
    <lineage>
        <taxon>Eukaryota</taxon>
        <taxon>Metamonada</taxon>
        <taxon>Parabasalia</taxon>
        <taxon>Tritrichomonadida</taxon>
        <taxon>Tritrichomonadidae</taxon>
        <taxon>Tritrichomonas</taxon>
    </lineage>
</organism>